<evidence type="ECO:0000313" key="3">
    <source>
        <dbReference type="EMBL" id="GIZ46681.1"/>
    </source>
</evidence>
<evidence type="ECO:0000313" key="4">
    <source>
        <dbReference type="Proteomes" id="UP000825890"/>
    </source>
</evidence>
<gene>
    <name evidence="3" type="ORF">CKM354_000979900</name>
</gene>
<feature type="compositionally biased region" description="Gly residues" evidence="1">
    <location>
        <begin position="166"/>
        <end position="178"/>
    </location>
</feature>
<proteinExistence type="predicted"/>
<dbReference type="GeneID" id="68295374"/>
<comment type="caution">
    <text evidence="3">The sequence shown here is derived from an EMBL/GenBank/DDBJ whole genome shotgun (WGS) entry which is preliminary data.</text>
</comment>
<keyword evidence="4" id="KW-1185">Reference proteome</keyword>
<dbReference type="AlphaFoldDB" id="A0A9P3FGP6"/>
<name>A0A9P3FGP6_9PEZI</name>
<sequence>MLFSAAATAIALLASAVAAVPASLTNMADNPNLEISQLVVNSSATGNTLLQFNVKNPEPLAAKSIAVCRGEWNSVKKDWPVSGKALRCEKSQSVTFYIDSWTDATNFVIAIQDRFKDHSIGEPPYDRMTTFSKATVNSSVVSYDNKDEKPDASQGTNAGTTAGTKEGTGTGTGTGTNAGAGATANAPADTQAKGSSDSVSGTQMPDVIIYAAVYAVSA</sequence>
<feature type="chain" id="PRO_5040385566" evidence="2">
    <location>
        <begin position="20"/>
        <end position="218"/>
    </location>
</feature>
<feature type="compositionally biased region" description="Low complexity" evidence="1">
    <location>
        <begin position="155"/>
        <end position="165"/>
    </location>
</feature>
<feature type="region of interest" description="Disordered" evidence="1">
    <location>
        <begin position="142"/>
        <end position="201"/>
    </location>
</feature>
<feature type="compositionally biased region" description="Polar residues" evidence="1">
    <location>
        <begin position="192"/>
        <end position="201"/>
    </location>
</feature>
<dbReference type="Proteomes" id="UP000825890">
    <property type="component" value="Unassembled WGS sequence"/>
</dbReference>
<dbReference type="EMBL" id="BOLY01000006">
    <property type="protein sequence ID" value="GIZ46681.1"/>
    <property type="molecule type" value="Genomic_DNA"/>
</dbReference>
<keyword evidence="2" id="KW-0732">Signal</keyword>
<dbReference type="OrthoDB" id="5395704at2759"/>
<dbReference type="RefSeq" id="XP_044661168.1">
    <property type="nucleotide sequence ID" value="XM_044805233.1"/>
</dbReference>
<organism evidence="3 4">
    <name type="scientific">Cercospora kikuchii</name>
    <dbReference type="NCBI Taxonomy" id="84275"/>
    <lineage>
        <taxon>Eukaryota</taxon>
        <taxon>Fungi</taxon>
        <taxon>Dikarya</taxon>
        <taxon>Ascomycota</taxon>
        <taxon>Pezizomycotina</taxon>
        <taxon>Dothideomycetes</taxon>
        <taxon>Dothideomycetidae</taxon>
        <taxon>Mycosphaerellales</taxon>
        <taxon>Mycosphaerellaceae</taxon>
        <taxon>Cercospora</taxon>
    </lineage>
</organism>
<reference evidence="3 4" key="1">
    <citation type="submission" date="2021-01" db="EMBL/GenBank/DDBJ databases">
        <title>Cercospora kikuchii MAFF 305040 whole genome shotgun sequence.</title>
        <authorList>
            <person name="Kashiwa T."/>
            <person name="Suzuki T."/>
        </authorList>
    </citation>
    <scope>NUCLEOTIDE SEQUENCE [LARGE SCALE GENOMIC DNA]</scope>
    <source>
        <strain evidence="3 4">MAFF 305040</strain>
    </source>
</reference>
<feature type="signal peptide" evidence="2">
    <location>
        <begin position="1"/>
        <end position="19"/>
    </location>
</feature>
<accession>A0A9P3FGP6</accession>
<protein>
    <submittedName>
        <fullName evidence="3">Uncharacterized protein</fullName>
    </submittedName>
</protein>
<evidence type="ECO:0000256" key="2">
    <source>
        <dbReference type="SAM" id="SignalP"/>
    </source>
</evidence>
<evidence type="ECO:0000256" key="1">
    <source>
        <dbReference type="SAM" id="MobiDB-lite"/>
    </source>
</evidence>